<dbReference type="STRING" id="1802525.A2975_02665"/>
<dbReference type="PANTHER" id="PTHR12677:SF59">
    <property type="entry name" value="GOLGI APPARATUS MEMBRANE PROTEIN TVP38-RELATED"/>
    <property type="match status" value="1"/>
</dbReference>
<organism evidence="8 9">
    <name type="scientific">Candidatus Woesebacteria bacterium RIFCSPLOWO2_01_FULL_44_14</name>
    <dbReference type="NCBI Taxonomy" id="1802525"/>
    <lineage>
        <taxon>Bacteria</taxon>
        <taxon>Candidatus Woeseibacteriota</taxon>
    </lineage>
</organism>
<reference evidence="8 9" key="1">
    <citation type="journal article" date="2016" name="Nat. Commun.">
        <title>Thousands of microbial genomes shed light on interconnected biogeochemical processes in an aquifer system.</title>
        <authorList>
            <person name="Anantharaman K."/>
            <person name="Brown C.T."/>
            <person name="Hug L.A."/>
            <person name="Sharon I."/>
            <person name="Castelle C.J."/>
            <person name="Probst A.J."/>
            <person name="Thomas B.C."/>
            <person name="Singh A."/>
            <person name="Wilkins M.J."/>
            <person name="Karaoz U."/>
            <person name="Brodie E.L."/>
            <person name="Williams K.H."/>
            <person name="Hubbard S.S."/>
            <person name="Banfield J.F."/>
        </authorList>
    </citation>
    <scope>NUCLEOTIDE SEQUENCE [LARGE SCALE GENOMIC DNA]</scope>
</reference>
<gene>
    <name evidence="8" type="ORF">A2975_02665</name>
</gene>
<sequence length="227" mass="25047">MLKKIDFQAVKITLVGIIVLIGFSWLLSWLGAKLLPQDEIRNFVEKMGIFGPLVIILLKSATLIFAPLGGNPVYIVTGFLYGFIPALVITLLGDLLGSTISFWVSRRFGKQIVVKLAGKKSISTIDAIYEEIGGWRGFLLASFFSLADYVNYAAGLTKIPYSKFLLVVFLFRIPANAAIISLAFFGDLAGFIKLGYLAVICVYLLALGIYWYKLSKTIKSNKALEDN</sequence>
<dbReference type="AlphaFoldDB" id="A0A1F8C4V6"/>
<evidence type="ECO:0000256" key="2">
    <source>
        <dbReference type="ARBA" id="ARBA00022475"/>
    </source>
</evidence>
<evidence type="ECO:0000256" key="4">
    <source>
        <dbReference type="ARBA" id="ARBA00022989"/>
    </source>
</evidence>
<dbReference type="InterPro" id="IPR015414">
    <property type="entry name" value="TMEM64"/>
</dbReference>
<keyword evidence="2 6" id="KW-1003">Cell membrane</keyword>
<dbReference type="EMBL" id="MGHL01000002">
    <property type="protein sequence ID" value="OGM70768.1"/>
    <property type="molecule type" value="Genomic_DNA"/>
</dbReference>
<evidence type="ECO:0000256" key="3">
    <source>
        <dbReference type="ARBA" id="ARBA00022692"/>
    </source>
</evidence>
<comment type="similarity">
    <text evidence="6">Belongs to the TVP38/TMEM64 family.</text>
</comment>
<name>A0A1F8C4V6_9BACT</name>
<keyword evidence="3 6" id="KW-0812">Transmembrane</keyword>
<evidence type="ECO:0000256" key="5">
    <source>
        <dbReference type="ARBA" id="ARBA00023136"/>
    </source>
</evidence>
<feature type="transmembrane region" description="Helical" evidence="6">
    <location>
        <begin position="164"/>
        <end position="185"/>
    </location>
</feature>
<feature type="transmembrane region" description="Helical" evidence="6">
    <location>
        <begin position="47"/>
        <end position="68"/>
    </location>
</feature>
<evidence type="ECO:0000259" key="7">
    <source>
        <dbReference type="Pfam" id="PF09335"/>
    </source>
</evidence>
<dbReference type="PANTHER" id="PTHR12677">
    <property type="entry name" value="GOLGI APPARATUS MEMBRANE PROTEIN TVP38-RELATED"/>
    <property type="match status" value="1"/>
</dbReference>
<evidence type="ECO:0000256" key="6">
    <source>
        <dbReference type="RuleBase" id="RU366058"/>
    </source>
</evidence>
<evidence type="ECO:0000256" key="1">
    <source>
        <dbReference type="ARBA" id="ARBA00004651"/>
    </source>
</evidence>
<comment type="subcellular location">
    <subcellularLocation>
        <location evidence="1 6">Cell membrane</location>
        <topology evidence="1 6">Multi-pass membrane protein</topology>
    </subcellularLocation>
</comment>
<keyword evidence="4 6" id="KW-1133">Transmembrane helix</keyword>
<feature type="transmembrane region" description="Helical" evidence="6">
    <location>
        <begin position="12"/>
        <end position="35"/>
    </location>
</feature>
<dbReference type="Proteomes" id="UP000178429">
    <property type="component" value="Unassembled WGS sequence"/>
</dbReference>
<dbReference type="Pfam" id="PF09335">
    <property type="entry name" value="VTT_dom"/>
    <property type="match status" value="1"/>
</dbReference>
<proteinExistence type="inferred from homology"/>
<protein>
    <recommendedName>
        <fullName evidence="6">TVP38/TMEM64 family membrane protein</fullName>
    </recommendedName>
</protein>
<feature type="domain" description="VTT" evidence="7">
    <location>
        <begin position="71"/>
        <end position="180"/>
    </location>
</feature>
<feature type="transmembrane region" description="Helical" evidence="6">
    <location>
        <begin position="74"/>
        <end position="97"/>
    </location>
</feature>
<dbReference type="GO" id="GO:0005886">
    <property type="term" value="C:plasma membrane"/>
    <property type="evidence" value="ECO:0007669"/>
    <property type="project" value="UniProtKB-SubCell"/>
</dbReference>
<feature type="transmembrane region" description="Helical" evidence="6">
    <location>
        <begin position="191"/>
        <end position="212"/>
    </location>
</feature>
<accession>A0A1F8C4V6</accession>
<evidence type="ECO:0000313" key="8">
    <source>
        <dbReference type="EMBL" id="OGM70768.1"/>
    </source>
</evidence>
<keyword evidence="5 6" id="KW-0472">Membrane</keyword>
<dbReference type="InterPro" id="IPR032816">
    <property type="entry name" value="VTT_dom"/>
</dbReference>
<evidence type="ECO:0000313" key="9">
    <source>
        <dbReference type="Proteomes" id="UP000178429"/>
    </source>
</evidence>
<comment type="caution">
    <text evidence="8">The sequence shown here is derived from an EMBL/GenBank/DDBJ whole genome shotgun (WGS) entry which is preliminary data.</text>
</comment>